<sequence length="261" mass="30184">MYSNTTAKESSDHLEQRKTLIKLEATIDSLTLHTLDESQLDELNIKRQPMALDKDSDLKPHFFAPKPNLPKPSKKLIRKTVQYLDNKDAFTDAMSRAYHFENDWSRYAFSDTNFTCENELWRSMSIGDYNPFKHLYKYDKPDFGVFEIMDIPERESPHMKAVIYSGLEGEDSIVCRGELLIILRLMLGQLRKVRLLHHKVAPILIVSFLGKSARLLESYFDGEGLVLRSSDLYELSEKRTTSMVFKGFAEWFLGDPACNTL</sequence>
<name>A0A0G4PDX2_PENC3</name>
<gene>
    <name evidence="1" type="ORF">PCAMFM013_S012g000106</name>
</gene>
<evidence type="ECO:0000313" key="1">
    <source>
        <dbReference type="EMBL" id="CRL24497.1"/>
    </source>
</evidence>
<accession>A0A0G4PDX2</accession>
<dbReference type="EMBL" id="HG793145">
    <property type="protein sequence ID" value="CRL24497.1"/>
    <property type="molecule type" value="Genomic_DNA"/>
</dbReference>
<keyword evidence="2" id="KW-1185">Reference proteome</keyword>
<dbReference type="AlphaFoldDB" id="A0A0G4PDX2"/>
<dbReference type="Proteomes" id="UP000053732">
    <property type="component" value="Unassembled WGS sequence"/>
</dbReference>
<organism evidence="1 2">
    <name type="scientific">Penicillium camemberti (strain FM 013)</name>
    <dbReference type="NCBI Taxonomy" id="1429867"/>
    <lineage>
        <taxon>Eukaryota</taxon>
        <taxon>Fungi</taxon>
        <taxon>Dikarya</taxon>
        <taxon>Ascomycota</taxon>
        <taxon>Pezizomycotina</taxon>
        <taxon>Eurotiomycetes</taxon>
        <taxon>Eurotiomycetidae</taxon>
        <taxon>Eurotiales</taxon>
        <taxon>Aspergillaceae</taxon>
        <taxon>Penicillium</taxon>
    </lineage>
</organism>
<protein>
    <submittedName>
        <fullName evidence="1">Str. FM013</fullName>
    </submittedName>
</protein>
<dbReference type="STRING" id="1429867.A0A0G4PDX2"/>
<reference evidence="1 2" key="1">
    <citation type="journal article" date="2014" name="Nat. Commun.">
        <title>Multiple recent horizontal transfers of a large genomic region in cheese making fungi.</title>
        <authorList>
            <person name="Cheeseman K."/>
            <person name="Ropars J."/>
            <person name="Renault P."/>
            <person name="Dupont J."/>
            <person name="Gouzy J."/>
            <person name="Branca A."/>
            <person name="Abraham A.L."/>
            <person name="Ceppi M."/>
            <person name="Conseiller E."/>
            <person name="Debuchy R."/>
            <person name="Malagnac F."/>
            <person name="Goarin A."/>
            <person name="Silar P."/>
            <person name="Lacoste S."/>
            <person name="Sallet E."/>
            <person name="Bensimon A."/>
            <person name="Giraud T."/>
            <person name="Brygoo Y."/>
        </authorList>
    </citation>
    <scope>NUCLEOTIDE SEQUENCE [LARGE SCALE GENOMIC DNA]</scope>
    <source>
        <strain evidence="2">FM 013</strain>
    </source>
</reference>
<evidence type="ECO:0000313" key="2">
    <source>
        <dbReference type="Proteomes" id="UP000053732"/>
    </source>
</evidence>
<proteinExistence type="predicted"/>